<sequence length="432" mass="47053">MPRPTRAIALGLLPLLLITGLTLVVAAGLKSYCLTDWDPGHQPKVCYNDIQTLWYQRDMGAHLAPYQGAVNHIIDASGNEVIRLGAGQIEYPVVTGVFAWLTALPVNSVNGFWIVTALALTPFALICVIPLYRLAGPRALLFAASPQLAAYAYLNWDLLPVAASVGALWAWRKEKYALVGVFAALGASAKIYPGFLVLPFLIALLLDKRVQESVRMVGAAVITTLVLNVPFMIVNFEGWYGPFAMQSKRVNDKTTNSLWYWIFDANQTTVANICAWTAVFVLWGLLIRIGHQRFKAEGTFPAVAVAGAMIAGYIGIGRVDSPQYGLWVVPFLVVLMVPWRWVIAFTVTDIWLWAQWSWLWGTPGFMGNAAMVVRGVTVVALAFVLVRCAEARRDALNSQASTPSTSNGPATWRTPSITSSGNEPGTSALPGT</sequence>
<accession>A0ABT9PBF7</accession>
<name>A0ABT9PBF7_9ACTN</name>
<comment type="caution">
    <text evidence="3">The sequence shown here is derived from an EMBL/GenBank/DDBJ whole genome shotgun (WGS) entry which is preliminary data.</text>
</comment>
<feature type="transmembrane region" description="Helical" evidence="2">
    <location>
        <begin position="298"/>
        <end position="316"/>
    </location>
</feature>
<dbReference type="EMBL" id="JAUSQZ010000001">
    <property type="protein sequence ID" value="MDP9829861.1"/>
    <property type="molecule type" value="Genomic_DNA"/>
</dbReference>
<proteinExistence type="predicted"/>
<keyword evidence="4" id="KW-1185">Reference proteome</keyword>
<feature type="transmembrane region" description="Helical" evidence="2">
    <location>
        <begin position="328"/>
        <end position="353"/>
    </location>
</feature>
<feature type="compositionally biased region" description="Polar residues" evidence="1">
    <location>
        <begin position="397"/>
        <end position="425"/>
    </location>
</feature>
<feature type="transmembrane region" description="Helical" evidence="2">
    <location>
        <begin position="258"/>
        <end position="286"/>
    </location>
</feature>
<evidence type="ECO:0000313" key="3">
    <source>
        <dbReference type="EMBL" id="MDP9829861.1"/>
    </source>
</evidence>
<evidence type="ECO:0000313" key="4">
    <source>
        <dbReference type="Proteomes" id="UP001235712"/>
    </source>
</evidence>
<organism evidence="3 4">
    <name type="scientific">Kineosporia succinea</name>
    <dbReference type="NCBI Taxonomy" id="84632"/>
    <lineage>
        <taxon>Bacteria</taxon>
        <taxon>Bacillati</taxon>
        <taxon>Actinomycetota</taxon>
        <taxon>Actinomycetes</taxon>
        <taxon>Kineosporiales</taxon>
        <taxon>Kineosporiaceae</taxon>
        <taxon>Kineosporia</taxon>
    </lineage>
</organism>
<gene>
    <name evidence="3" type="ORF">J2S57_005610</name>
</gene>
<evidence type="ECO:0000256" key="1">
    <source>
        <dbReference type="SAM" id="MobiDB-lite"/>
    </source>
</evidence>
<evidence type="ECO:0000256" key="2">
    <source>
        <dbReference type="SAM" id="Phobius"/>
    </source>
</evidence>
<evidence type="ECO:0008006" key="5">
    <source>
        <dbReference type="Google" id="ProtNLM"/>
    </source>
</evidence>
<feature type="transmembrane region" description="Helical" evidence="2">
    <location>
        <begin position="176"/>
        <end position="205"/>
    </location>
</feature>
<dbReference type="Proteomes" id="UP001235712">
    <property type="component" value="Unassembled WGS sequence"/>
</dbReference>
<keyword evidence="2" id="KW-1133">Transmembrane helix</keyword>
<reference evidence="3 4" key="1">
    <citation type="submission" date="2023-07" db="EMBL/GenBank/DDBJ databases">
        <title>Sequencing the genomes of 1000 actinobacteria strains.</title>
        <authorList>
            <person name="Klenk H.-P."/>
        </authorList>
    </citation>
    <scope>NUCLEOTIDE SEQUENCE [LARGE SCALE GENOMIC DNA]</scope>
    <source>
        <strain evidence="3 4">DSM 44388</strain>
    </source>
</reference>
<feature type="transmembrane region" description="Helical" evidence="2">
    <location>
        <begin position="217"/>
        <end position="238"/>
    </location>
</feature>
<feature type="transmembrane region" description="Helical" evidence="2">
    <location>
        <begin position="111"/>
        <end position="132"/>
    </location>
</feature>
<keyword evidence="2" id="KW-0812">Transmembrane</keyword>
<keyword evidence="2" id="KW-0472">Membrane</keyword>
<feature type="region of interest" description="Disordered" evidence="1">
    <location>
        <begin position="397"/>
        <end position="432"/>
    </location>
</feature>
<protein>
    <recommendedName>
        <fullName evidence="5">DUF2029 domain-containing protein</fullName>
    </recommendedName>
</protein>
<feature type="transmembrane region" description="Helical" evidence="2">
    <location>
        <begin position="365"/>
        <end position="386"/>
    </location>
</feature>